<evidence type="ECO:0000256" key="1">
    <source>
        <dbReference type="SAM" id="MobiDB-lite"/>
    </source>
</evidence>
<reference evidence="3" key="2">
    <citation type="submission" date="2016-02" db="EMBL/GenBank/DDBJ databases">
        <title>Draft genome sequence of five rapidly growing Mycobacterium species.</title>
        <authorList>
            <person name="Katahira K."/>
            <person name="Gotou Y."/>
            <person name="Iida K."/>
            <person name="Ogura Y."/>
            <person name="Hayashi T."/>
        </authorList>
    </citation>
    <scope>NUCLEOTIDE SEQUENCE [LARGE SCALE GENOMIC DNA]</scope>
    <source>
        <strain evidence="3">JCM15654</strain>
    </source>
</reference>
<accession>A0A100W6W1</accession>
<dbReference type="STRING" id="146020.RMCB_6764"/>
<dbReference type="OrthoDB" id="4737271at2"/>
<protein>
    <submittedName>
        <fullName evidence="2">tRNA/rRNA methyltransferase</fullName>
    </submittedName>
</protein>
<proteinExistence type="predicted"/>
<keyword evidence="3" id="KW-1185">Reference proteome</keyword>
<sequence>MPDTPAAQPHVVQDASEPPSVGDRTPESTQGHSGRFRIHKTDDPIWPWRMDYPEPRSDCRLGVACSTFDVAVEELVKALDEYCHCGHEWLQHRVSAYGHVCAVPCGGLADYGDGIDRCHCVRWIAMAEVPAEVRPFSERNVHPLRRSATARDARNEGR</sequence>
<gene>
    <name evidence="2" type="ORF">RMCB_6764</name>
</gene>
<keyword evidence="2" id="KW-0808">Transferase</keyword>
<evidence type="ECO:0000313" key="3">
    <source>
        <dbReference type="Proteomes" id="UP000069620"/>
    </source>
</evidence>
<organism evidence="2 3">
    <name type="scientific">Mycolicibacterium brisbanense</name>
    <dbReference type="NCBI Taxonomy" id="146020"/>
    <lineage>
        <taxon>Bacteria</taxon>
        <taxon>Bacillati</taxon>
        <taxon>Actinomycetota</taxon>
        <taxon>Actinomycetes</taxon>
        <taxon>Mycobacteriales</taxon>
        <taxon>Mycobacteriaceae</taxon>
        <taxon>Mycolicibacterium</taxon>
    </lineage>
</organism>
<dbReference type="EMBL" id="BCSX01000056">
    <property type="protein sequence ID" value="GAS92668.1"/>
    <property type="molecule type" value="Genomic_DNA"/>
</dbReference>
<feature type="region of interest" description="Disordered" evidence="1">
    <location>
        <begin position="1"/>
        <end position="39"/>
    </location>
</feature>
<evidence type="ECO:0000313" key="2">
    <source>
        <dbReference type="EMBL" id="GAS92668.1"/>
    </source>
</evidence>
<comment type="caution">
    <text evidence="2">The sequence shown here is derived from an EMBL/GenBank/DDBJ whole genome shotgun (WGS) entry which is preliminary data.</text>
</comment>
<name>A0A100W6W1_9MYCO</name>
<dbReference type="Proteomes" id="UP000069620">
    <property type="component" value="Unassembled WGS sequence"/>
</dbReference>
<dbReference type="GO" id="GO:0032259">
    <property type="term" value="P:methylation"/>
    <property type="evidence" value="ECO:0007669"/>
    <property type="project" value="UniProtKB-KW"/>
</dbReference>
<dbReference type="AlphaFoldDB" id="A0A100W6W1"/>
<keyword evidence="2" id="KW-0489">Methyltransferase</keyword>
<dbReference type="RefSeq" id="WP_131805608.1">
    <property type="nucleotide sequence ID" value="NZ_BCSX01000056.1"/>
</dbReference>
<reference evidence="3" key="1">
    <citation type="journal article" date="2016" name="Genome Announc.">
        <title>Draft Genome Sequences of Five Rapidly Growing Mycobacterium Species, M. thermoresistibile, M. fortuitum subsp. acetamidolyticum, M. canariasense, M. brisbanense, and M. novocastrense.</title>
        <authorList>
            <person name="Katahira K."/>
            <person name="Ogura Y."/>
            <person name="Gotoh Y."/>
            <person name="Hayashi T."/>
        </authorList>
    </citation>
    <scope>NUCLEOTIDE SEQUENCE [LARGE SCALE GENOMIC DNA]</scope>
    <source>
        <strain evidence="3">JCM15654</strain>
    </source>
</reference>
<dbReference type="GO" id="GO:0008168">
    <property type="term" value="F:methyltransferase activity"/>
    <property type="evidence" value="ECO:0007669"/>
    <property type="project" value="UniProtKB-KW"/>
</dbReference>